<name>A0A9X2FNZ3_9RHOB</name>
<reference evidence="9" key="1">
    <citation type="submission" date="2022-06" db="EMBL/GenBank/DDBJ databases">
        <title>Limimaricola sediminis sp. nov., isolated from an intertidal sediment.</title>
        <authorList>
            <person name="Shao X."/>
        </authorList>
    </citation>
    <scope>NUCLEOTIDE SEQUENCE</scope>
    <source>
        <strain evidence="9">ASW11-118</strain>
    </source>
</reference>
<comment type="caution">
    <text evidence="9">The sequence shown here is derived from an EMBL/GenBank/DDBJ whole genome shotgun (WGS) entry which is preliminary data.</text>
</comment>
<dbReference type="RefSeq" id="WP_253331229.1">
    <property type="nucleotide sequence ID" value="NZ_JAMYXC010000112.1"/>
</dbReference>
<proteinExistence type="inferred from homology"/>
<dbReference type="PANTHER" id="PTHR43731">
    <property type="entry name" value="RHOMBOID PROTEASE"/>
    <property type="match status" value="1"/>
</dbReference>
<dbReference type="InterPro" id="IPR050925">
    <property type="entry name" value="Rhomboid_protease_S54"/>
</dbReference>
<evidence type="ECO:0000313" key="10">
    <source>
        <dbReference type="Proteomes" id="UP001139477"/>
    </source>
</evidence>
<feature type="domain" description="Peptidase S54 rhomboid" evidence="8">
    <location>
        <begin position="63"/>
        <end position="188"/>
    </location>
</feature>
<dbReference type="GO" id="GO:0004252">
    <property type="term" value="F:serine-type endopeptidase activity"/>
    <property type="evidence" value="ECO:0007669"/>
    <property type="project" value="InterPro"/>
</dbReference>
<keyword evidence="5 7" id="KW-1133">Transmembrane helix</keyword>
<feature type="transmembrane region" description="Helical" evidence="7">
    <location>
        <begin position="101"/>
        <end position="120"/>
    </location>
</feature>
<evidence type="ECO:0000256" key="6">
    <source>
        <dbReference type="ARBA" id="ARBA00023136"/>
    </source>
</evidence>
<evidence type="ECO:0000256" key="5">
    <source>
        <dbReference type="ARBA" id="ARBA00022989"/>
    </source>
</evidence>
<sequence length="203" mass="22019">MPCQIGFTLFVLCLPIAVVELVLQLADAQLIGSPQWRPLTYSYAALWRGLLGNWQPNFPGQALTMFFSYALVHTGLPHLLGNIAGLLIFAPRSGHHAGRAGLLVITGVSSLTGALGFVLLSGSVRPMIGASGAVYGLAAAWVYWERTSRRGAALLFAALLALNLLQWWLIGGELAWEAHVGGMVGGWFGAKWLDRRRGQRNRR</sequence>
<evidence type="ECO:0000313" key="9">
    <source>
        <dbReference type="EMBL" id="MCP1168377.1"/>
    </source>
</evidence>
<organism evidence="9 10">
    <name type="scientific">Limimaricola litoreus</name>
    <dbReference type="NCBI Taxonomy" id="2955316"/>
    <lineage>
        <taxon>Bacteria</taxon>
        <taxon>Pseudomonadati</taxon>
        <taxon>Pseudomonadota</taxon>
        <taxon>Alphaproteobacteria</taxon>
        <taxon>Rhodobacterales</taxon>
        <taxon>Paracoccaceae</taxon>
        <taxon>Limimaricola</taxon>
    </lineage>
</organism>
<keyword evidence="6 7" id="KW-0472">Membrane</keyword>
<feature type="transmembrane region" description="Helical" evidence="7">
    <location>
        <begin position="176"/>
        <end position="193"/>
    </location>
</feature>
<evidence type="ECO:0000256" key="3">
    <source>
        <dbReference type="ARBA" id="ARBA00022692"/>
    </source>
</evidence>
<dbReference type="SUPFAM" id="SSF144091">
    <property type="entry name" value="Rhomboid-like"/>
    <property type="match status" value="1"/>
</dbReference>
<dbReference type="GO" id="GO:0016020">
    <property type="term" value="C:membrane"/>
    <property type="evidence" value="ECO:0007669"/>
    <property type="project" value="UniProtKB-SubCell"/>
</dbReference>
<keyword evidence="3 7" id="KW-0812">Transmembrane</keyword>
<comment type="subcellular location">
    <subcellularLocation>
        <location evidence="1">Membrane</location>
        <topology evidence="1">Multi-pass membrane protein</topology>
    </subcellularLocation>
</comment>
<keyword evidence="9" id="KW-0645">Protease</keyword>
<feature type="transmembrane region" description="Helical" evidence="7">
    <location>
        <begin position="66"/>
        <end position="89"/>
    </location>
</feature>
<keyword evidence="10" id="KW-1185">Reference proteome</keyword>
<dbReference type="Proteomes" id="UP001139477">
    <property type="component" value="Unassembled WGS sequence"/>
</dbReference>
<dbReference type="PANTHER" id="PTHR43731:SF14">
    <property type="entry name" value="PRESENILIN-ASSOCIATED RHOMBOID-LIKE PROTEIN, MITOCHONDRIAL"/>
    <property type="match status" value="1"/>
</dbReference>
<dbReference type="InterPro" id="IPR035952">
    <property type="entry name" value="Rhomboid-like_sf"/>
</dbReference>
<dbReference type="Pfam" id="PF01694">
    <property type="entry name" value="Rhomboid"/>
    <property type="match status" value="1"/>
</dbReference>
<keyword evidence="4" id="KW-0378">Hydrolase</keyword>
<protein>
    <submittedName>
        <fullName evidence="9">Rhomboid family intramembrane serine protease</fullName>
    </submittedName>
</protein>
<dbReference type="InterPro" id="IPR022764">
    <property type="entry name" value="Peptidase_S54_rhomboid_dom"/>
</dbReference>
<evidence type="ECO:0000256" key="4">
    <source>
        <dbReference type="ARBA" id="ARBA00022801"/>
    </source>
</evidence>
<dbReference type="EMBL" id="JAMYXC010000112">
    <property type="protein sequence ID" value="MCP1168377.1"/>
    <property type="molecule type" value="Genomic_DNA"/>
</dbReference>
<accession>A0A9X2FNZ3</accession>
<evidence type="ECO:0000256" key="1">
    <source>
        <dbReference type="ARBA" id="ARBA00004141"/>
    </source>
</evidence>
<evidence type="ECO:0000259" key="8">
    <source>
        <dbReference type="Pfam" id="PF01694"/>
    </source>
</evidence>
<dbReference type="AlphaFoldDB" id="A0A9X2FNZ3"/>
<feature type="transmembrane region" description="Helical" evidence="7">
    <location>
        <begin position="126"/>
        <end position="144"/>
    </location>
</feature>
<evidence type="ECO:0000256" key="2">
    <source>
        <dbReference type="ARBA" id="ARBA00009045"/>
    </source>
</evidence>
<dbReference type="GO" id="GO:0006508">
    <property type="term" value="P:proteolysis"/>
    <property type="evidence" value="ECO:0007669"/>
    <property type="project" value="UniProtKB-KW"/>
</dbReference>
<feature type="transmembrane region" description="Helical" evidence="7">
    <location>
        <begin position="151"/>
        <end position="170"/>
    </location>
</feature>
<evidence type="ECO:0000256" key="7">
    <source>
        <dbReference type="SAM" id="Phobius"/>
    </source>
</evidence>
<comment type="similarity">
    <text evidence="2">Belongs to the peptidase S54 family.</text>
</comment>
<dbReference type="Gene3D" id="1.20.1540.10">
    <property type="entry name" value="Rhomboid-like"/>
    <property type="match status" value="1"/>
</dbReference>
<gene>
    <name evidence="9" type="ORF">NHG85_07535</name>
</gene>